<dbReference type="InterPro" id="IPR051043">
    <property type="entry name" value="Sulfatase_Mod_Factor_Kinase"/>
</dbReference>
<dbReference type="InterPro" id="IPR026444">
    <property type="entry name" value="Secre_tail"/>
</dbReference>
<evidence type="ECO:0000259" key="1">
    <source>
        <dbReference type="Pfam" id="PF03781"/>
    </source>
</evidence>
<feature type="domain" description="Sulfatase-modifying factor enzyme-like" evidence="1">
    <location>
        <begin position="61"/>
        <end position="355"/>
    </location>
</feature>
<accession>A0ABV6YKL3</accession>
<dbReference type="InterPro" id="IPR025965">
    <property type="entry name" value="FlgD/Vpr_Ig-like"/>
</dbReference>
<protein>
    <submittedName>
        <fullName evidence="3">SUMF1/EgtB/PvdO family nonheme iron enzyme</fullName>
    </submittedName>
</protein>
<name>A0ABV6YKL3_UNCEI</name>
<dbReference type="PANTHER" id="PTHR23150:SF19">
    <property type="entry name" value="FORMYLGLYCINE-GENERATING ENZYME"/>
    <property type="match status" value="1"/>
</dbReference>
<dbReference type="InterPro" id="IPR016187">
    <property type="entry name" value="CTDL_fold"/>
</dbReference>
<reference evidence="3 4" key="1">
    <citation type="submission" date="2024-09" db="EMBL/GenBank/DDBJ databases">
        <authorList>
            <person name="D'Angelo T."/>
        </authorList>
    </citation>
    <scope>NUCLEOTIDE SEQUENCE [LARGE SCALE GENOMIC DNA]</scope>
    <source>
        <strain evidence="3">SAG AM-320-E07</strain>
    </source>
</reference>
<evidence type="ECO:0000313" key="4">
    <source>
        <dbReference type="Proteomes" id="UP001593833"/>
    </source>
</evidence>
<dbReference type="NCBIfam" id="TIGR04183">
    <property type="entry name" value="Por_Secre_tail"/>
    <property type="match status" value="1"/>
</dbReference>
<gene>
    <name evidence="3" type="ORF">ACFL6M_04645</name>
</gene>
<dbReference type="Pfam" id="PF03781">
    <property type="entry name" value="FGE-sulfatase"/>
    <property type="match status" value="1"/>
</dbReference>
<comment type="caution">
    <text evidence="3">The sequence shown here is derived from an EMBL/GenBank/DDBJ whole genome shotgun (WGS) entry which is preliminary data.</text>
</comment>
<dbReference type="EMBL" id="JBHPKH010000046">
    <property type="protein sequence ID" value="MFC1572870.1"/>
    <property type="molecule type" value="Genomic_DNA"/>
</dbReference>
<proteinExistence type="predicted"/>
<dbReference type="Gene3D" id="3.90.1580.10">
    <property type="entry name" value="paralog of FGE (formylglycine-generating enzyme)"/>
    <property type="match status" value="1"/>
</dbReference>
<organism evidence="3 4">
    <name type="scientific">Eiseniibacteriota bacterium</name>
    <dbReference type="NCBI Taxonomy" id="2212470"/>
    <lineage>
        <taxon>Bacteria</taxon>
        <taxon>Candidatus Eiseniibacteriota</taxon>
    </lineage>
</organism>
<dbReference type="SUPFAM" id="SSF56436">
    <property type="entry name" value="C-type lectin-like"/>
    <property type="match status" value="1"/>
</dbReference>
<dbReference type="Proteomes" id="UP001593833">
    <property type="component" value="Unassembled WGS sequence"/>
</dbReference>
<evidence type="ECO:0000259" key="2">
    <source>
        <dbReference type="Pfam" id="PF13860"/>
    </source>
</evidence>
<sequence>MRRRIMALLGLGLIVGVAVSQSDEVWKMRVHRGGGTDEYLVTEVDSVTFSAIVDTFAAPPMDTVPAGVFVMGDGEAACGNQEHEVTLTRDFYLGQYEVTNHEYLEALQWAFEHGYVTVDTNSVKDNLDGAHEVLLYLGMHPSYLEDAEIQFDGVGSFHLQEALSAHDVYPDGYDPADHPVKNLTWYGAARYCDWLSLQAGLPRAYEHSGDWSCNEGDPYGAEGYRLPTDAEWEYATQYEGERAWPWGNQGPDCSRANYGYQYCVGWTSPVGSYPDAPEYLGISDMAGNAEEFCNDWYVCSLGTTAVADPTGPSSGHSRVVHGGGWRASGGLLLRCASRWPESPDTGTNHYAIRLTRTADPQTIKHPVIDDSRFILESNTPNPFTARTQIRYSLPSTSPAVVNVYDATGRMIRTLRDESHGAGVHSVTWDGKNVGGEDVPAGIYLYELRWDGNRTTKRMLLVR</sequence>
<dbReference type="InterPro" id="IPR005532">
    <property type="entry name" value="SUMF_dom"/>
</dbReference>
<dbReference type="Gene3D" id="2.60.40.4070">
    <property type="match status" value="1"/>
</dbReference>
<dbReference type="InterPro" id="IPR042095">
    <property type="entry name" value="SUMF_sf"/>
</dbReference>
<evidence type="ECO:0000313" key="3">
    <source>
        <dbReference type="EMBL" id="MFC1572870.1"/>
    </source>
</evidence>
<dbReference type="PANTHER" id="PTHR23150">
    <property type="entry name" value="SULFATASE MODIFYING FACTOR 1, 2"/>
    <property type="match status" value="1"/>
</dbReference>
<keyword evidence="4" id="KW-1185">Reference proteome</keyword>
<feature type="domain" description="FlgD/Vpr Ig-like" evidence="2">
    <location>
        <begin position="385"/>
        <end position="446"/>
    </location>
</feature>
<dbReference type="Pfam" id="PF13860">
    <property type="entry name" value="FlgD_ig"/>
    <property type="match status" value="1"/>
</dbReference>